<dbReference type="EMBL" id="AB279593">
    <property type="protein sequence ID" value="BAF69000.1"/>
    <property type="molecule type" value="Genomic_DNA"/>
</dbReference>
<dbReference type="InterPro" id="IPR042099">
    <property type="entry name" value="ANL_N_sf"/>
</dbReference>
<evidence type="ECO:0000313" key="7">
    <source>
        <dbReference type="EMBL" id="BAF69000.1"/>
    </source>
</evidence>
<keyword evidence="4" id="KW-0443">Lipid metabolism</keyword>
<evidence type="ECO:0000256" key="3">
    <source>
        <dbReference type="ARBA" id="ARBA00022832"/>
    </source>
</evidence>
<feature type="non-terminal residue" evidence="7">
    <location>
        <position position="1"/>
    </location>
</feature>
<dbReference type="GO" id="GO:0005886">
    <property type="term" value="C:plasma membrane"/>
    <property type="evidence" value="ECO:0007669"/>
    <property type="project" value="TreeGrafter"/>
</dbReference>
<evidence type="ECO:0000256" key="1">
    <source>
        <dbReference type="ARBA" id="ARBA00006432"/>
    </source>
</evidence>
<proteinExistence type="inferred from homology"/>
<dbReference type="PROSITE" id="PS00455">
    <property type="entry name" value="AMP_BINDING"/>
    <property type="match status" value="1"/>
</dbReference>
<keyword evidence="2" id="KW-0436">Ligase</keyword>
<dbReference type="InterPro" id="IPR025110">
    <property type="entry name" value="AMP-bd_C"/>
</dbReference>
<dbReference type="Gene3D" id="3.40.50.12780">
    <property type="entry name" value="N-terminal domain of ligase-like"/>
    <property type="match status" value="1"/>
</dbReference>
<dbReference type="InterPro" id="IPR045851">
    <property type="entry name" value="AMP-bd_C_sf"/>
</dbReference>
<protein>
    <submittedName>
        <fullName evidence="7">Acyl-ACP synthetase</fullName>
    </submittedName>
</protein>
<dbReference type="InterPro" id="IPR040097">
    <property type="entry name" value="FAAL/FAAC"/>
</dbReference>
<dbReference type="InterPro" id="IPR020845">
    <property type="entry name" value="AMP-binding_CS"/>
</dbReference>
<dbReference type="Pfam" id="PF23024">
    <property type="entry name" value="AMP-dom_DIP2-like"/>
    <property type="match status" value="1"/>
</dbReference>
<accession>A6P633</accession>
<keyword evidence="3" id="KW-0276">Fatty acid metabolism</keyword>
<dbReference type="SUPFAM" id="SSF56801">
    <property type="entry name" value="Acetyl-CoA synthetase-like"/>
    <property type="match status" value="1"/>
</dbReference>
<dbReference type="GO" id="GO:0006633">
    <property type="term" value="P:fatty acid biosynthetic process"/>
    <property type="evidence" value="ECO:0007669"/>
    <property type="project" value="TreeGrafter"/>
</dbReference>
<gene>
    <name evidence="7" type="primary">psm3K</name>
</gene>
<evidence type="ECO:0000259" key="6">
    <source>
        <dbReference type="Pfam" id="PF23024"/>
    </source>
</evidence>
<feature type="domain" description="AMP-dependent synthetase/ligase" evidence="5">
    <location>
        <begin position="14"/>
        <end position="360"/>
    </location>
</feature>
<sequence length="628" mass="70372">VEESSVSTLLDLLAQRAKETPNQTAYLFLKDEETIIERLTYQDLADKALTIAAGLQQLGATGDRVLLLYPPGLEFIEALFGCFAAGMIAVPAYPPRPNQSLKRLQSIVKSSQAKLSLSSTKIQSNQDNKNYLGDLTEIDCRQLTQFNSQDWKPLKLTPDTLGILQYTSGSTGNPKGVMVSHGNLISNCEDLSRGWHQEPNSKLVSWLPTFHDLGLVYGILTPLWRGFPSYLLSPLSFLLKPITWLKIISRYQATHSAAPNFAYDLCVRKFKPKDGENLDLTSWRMTLNGAQPVKAETLASFSQTFAPYGFKPQTFSPGYGLAEATLKVAAVRDKDDPLLLIIEKKDFQKNQVKVVKQSTLSLFNAENPLLNNYQNQEVFLKKAIPISQEKPINMLLNKELKTQILVSCGQSEIDTEIQIINPETLMPSQANEIGEIWVRGLTVSQGYWNNPSASELTFQAYRSDTKEGPFLRTGDLGFLYQGQLFVTGRLKDLIIIEGRNHYPQDIESTVENTDLALRKEACAAFSVEIKGEERLVIVAEIERSYDRKIDEVALKKKIREAVALEHDIRGDKIALIRHNCLPKTSSGKIQRQLCRSLFLNGELELLTSEPENLNSLTLSQNKTLQEIC</sequence>
<feature type="domain" description="AMP-binding enzyme C-terminal" evidence="6">
    <location>
        <begin position="492"/>
        <end position="605"/>
    </location>
</feature>
<dbReference type="GO" id="GO:0071766">
    <property type="term" value="P:Actinobacterium-type cell wall biogenesis"/>
    <property type="evidence" value="ECO:0007669"/>
    <property type="project" value="UniProtKB-ARBA"/>
</dbReference>
<organism evidence="7">
    <name type="scientific">Microcystis aeruginosa</name>
    <dbReference type="NCBI Taxonomy" id="1126"/>
    <lineage>
        <taxon>Bacteria</taxon>
        <taxon>Bacillati</taxon>
        <taxon>Cyanobacteriota</taxon>
        <taxon>Cyanophyceae</taxon>
        <taxon>Oscillatoriophycideae</taxon>
        <taxon>Chroococcales</taxon>
        <taxon>Microcystaceae</taxon>
        <taxon>Microcystis</taxon>
    </lineage>
</organism>
<dbReference type="Gene3D" id="3.30.300.30">
    <property type="match status" value="1"/>
</dbReference>
<evidence type="ECO:0000256" key="4">
    <source>
        <dbReference type="ARBA" id="ARBA00023098"/>
    </source>
</evidence>
<dbReference type="CDD" id="cd05931">
    <property type="entry name" value="FAAL"/>
    <property type="match status" value="1"/>
</dbReference>
<dbReference type="GO" id="GO:0016874">
    <property type="term" value="F:ligase activity"/>
    <property type="evidence" value="ECO:0007669"/>
    <property type="project" value="UniProtKB-KW"/>
</dbReference>
<dbReference type="PANTHER" id="PTHR22754:SF32">
    <property type="entry name" value="DISCO-INTERACTING PROTEIN 2"/>
    <property type="match status" value="1"/>
</dbReference>
<name>A6P633_MICAE</name>
<evidence type="ECO:0000256" key="2">
    <source>
        <dbReference type="ARBA" id="ARBA00022598"/>
    </source>
</evidence>
<dbReference type="PANTHER" id="PTHR22754">
    <property type="entry name" value="DISCO-INTERACTING PROTEIN 2 DIP2 -RELATED"/>
    <property type="match status" value="1"/>
</dbReference>
<dbReference type="Pfam" id="PF00501">
    <property type="entry name" value="AMP-binding"/>
    <property type="match status" value="1"/>
</dbReference>
<comment type="similarity">
    <text evidence="1">Belongs to the ATP-dependent AMP-binding enzyme family.</text>
</comment>
<reference evidence="7" key="1">
    <citation type="journal article" date="2007" name="J. Gen. Appl. Microbiol.">
        <title>Cloning and characterization of a new hetero-gene cluster of nonribosomal peptide synthetase and polyketide synthase from the cyanobacterium Microcystis aeruginosa K-139.</title>
        <authorList>
            <person name="Nishizawa A."/>
            <person name="Arshad A.B."/>
            <person name="Nishizawa T."/>
            <person name="Asayama M."/>
            <person name="Fujii K."/>
            <person name="Nakano T."/>
            <person name="Harada K."/>
            <person name="Shirai M."/>
        </authorList>
    </citation>
    <scope>NUCLEOTIDE SEQUENCE</scope>
    <source>
        <strain evidence="7">K-139</strain>
    </source>
</reference>
<dbReference type="AlphaFoldDB" id="A6P633"/>
<evidence type="ECO:0000259" key="5">
    <source>
        <dbReference type="Pfam" id="PF00501"/>
    </source>
</evidence>
<dbReference type="InterPro" id="IPR000873">
    <property type="entry name" value="AMP-dep_synth/lig_dom"/>
</dbReference>
<dbReference type="GO" id="GO:0070566">
    <property type="term" value="F:adenylyltransferase activity"/>
    <property type="evidence" value="ECO:0007669"/>
    <property type="project" value="TreeGrafter"/>
</dbReference>